<evidence type="ECO:0000256" key="5">
    <source>
        <dbReference type="ARBA" id="ARBA00022538"/>
    </source>
</evidence>
<feature type="transmembrane region" description="Helical" evidence="11">
    <location>
        <begin position="372"/>
        <end position="392"/>
    </location>
</feature>
<comment type="similarity">
    <text evidence="2">Belongs to the monovalent cation:proton antiporter 2 (CPA2) transporter (TC 2.A.37) family.</text>
</comment>
<dbReference type="GO" id="GO:0005886">
    <property type="term" value="C:plasma membrane"/>
    <property type="evidence" value="ECO:0007669"/>
    <property type="project" value="TreeGrafter"/>
</dbReference>
<feature type="transmembrane region" description="Helical" evidence="11">
    <location>
        <begin position="230"/>
        <end position="248"/>
    </location>
</feature>
<dbReference type="RefSeq" id="WP_145061381.1">
    <property type="nucleotide sequence ID" value="NZ_CP036287.1"/>
</dbReference>
<dbReference type="GO" id="GO:0015297">
    <property type="term" value="F:antiporter activity"/>
    <property type="evidence" value="ECO:0007669"/>
    <property type="project" value="UniProtKB-KW"/>
</dbReference>
<comment type="subcellular location">
    <subcellularLocation>
        <location evidence="1">Endomembrane system</location>
        <topology evidence="1">Multi-pass membrane protein</topology>
    </subcellularLocation>
</comment>
<dbReference type="Pfam" id="PF00999">
    <property type="entry name" value="Na_H_Exchanger"/>
    <property type="match status" value="1"/>
</dbReference>
<feature type="transmembrane region" description="Helical" evidence="11">
    <location>
        <begin position="31"/>
        <end position="49"/>
    </location>
</feature>
<dbReference type="KEGG" id="pbap:Pla133_01540"/>
<feature type="transmembrane region" description="Helical" evidence="11">
    <location>
        <begin position="345"/>
        <end position="366"/>
    </location>
</feature>
<evidence type="ECO:0000256" key="8">
    <source>
        <dbReference type="ARBA" id="ARBA00022989"/>
    </source>
</evidence>
<evidence type="ECO:0000313" key="13">
    <source>
        <dbReference type="EMBL" id="QDU65091.1"/>
    </source>
</evidence>
<accession>A0A518BDN0</accession>
<dbReference type="GO" id="GO:0006813">
    <property type="term" value="P:potassium ion transport"/>
    <property type="evidence" value="ECO:0007669"/>
    <property type="project" value="UniProtKB-KW"/>
</dbReference>
<dbReference type="EMBL" id="CP036287">
    <property type="protein sequence ID" value="QDU65091.1"/>
    <property type="molecule type" value="Genomic_DNA"/>
</dbReference>
<dbReference type="Gene3D" id="3.40.50.720">
    <property type="entry name" value="NAD(P)-binding Rossmann-like Domain"/>
    <property type="match status" value="1"/>
</dbReference>
<evidence type="ECO:0000256" key="7">
    <source>
        <dbReference type="ARBA" id="ARBA00022958"/>
    </source>
</evidence>
<dbReference type="PANTHER" id="PTHR46157">
    <property type="entry name" value="K(+) EFFLUX ANTIPORTER 3, CHLOROPLASTIC"/>
    <property type="match status" value="1"/>
</dbReference>
<dbReference type="GO" id="GO:0012505">
    <property type="term" value="C:endomembrane system"/>
    <property type="evidence" value="ECO:0007669"/>
    <property type="project" value="UniProtKB-SubCell"/>
</dbReference>
<dbReference type="PANTHER" id="PTHR46157:SF4">
    <property type="entry name" value="K(+) EFFLUX ANTIPORTER 3, CHLOROPLASTIC"/>
    <property type="match status" value="1"/>
</dbReference>
<feature type="transmembrane region" description="Helical" evidence="11">
    <location>
        <begin position="310"/>
        <end position="333"/>
    </location>
</feature>
<dbReference type="NCBIfam" id="TIGR00932">
    <property type="entry name" value="2a37"/>
    <property type="match status" value="1"/>
</dbReference>
<dbReference type="InterPro" id="IPR006153">
    <property type="entry name" value="Cation/H_exchanger_TM"/>
</dbReference>
<proteinExistence type="inferred from homology"/>
<feature type="transmembrane region" description="Helical" evidence="11">
    <location>
        <begin position="147"/>
        <end position="170"/>
    </location>
</feature>
<dbReference type="GO" id="GO:0008324">
    <property type="term" value="F:monoatomic cation transmembrane transporter activity"/>
    <property type="evidence" value="ECO:0007669"/>
    <property type="project" value="InterPro"/>
</dbReference>
<dbReference type="InterPro" id="IPR003148">
    <property type="entry name" value="RCK_N"/>
</dbReference>
<name>A0A518BDN0_9BACT</name>
<feature type="transmembrane region" description="Helical" evidence="11">
    <location>
        <begin position="6"/>
        <end position="24"/>
    </location>
</feature>
<evidence type="ECO:0000256" key="3">
    <source>
        <dbReference type="ARBA" id="ARBA00022448"/>
    </source>
</evidence>
<dbReference type="FunFam" id="3.40.50.720:FF:000036">
    <property type="entry name" value="Glutathione-regulated potassium-efflux system protein KefB"/>
    <property type="match status" value="1"/>
</dbReference>
<dbReference type="AlphaFoldDB" id="A0A518BDN0"/>
<dbReference type="InterPro" id="IPR038770">
    <property type="entry name" value="Na+/solute_symporter_sf"/>
</dbReference>
<dbReference type="SUPFAM" id="SSF51735">
    <property type="entry name" value="NAD(P)-binding Rossmann-fold domains"/>
    <property type="match status" value="1"/>
</dbReference>
<dbReference type="Proteomes" id="UP000316921">
    <property type="component" value="Chromosome"/>
</dbReference>
<protein>
    <submittedName>
        <fullName evidence="13">Glutathione-regulated potassium-efflux system protein KefC</fullName>
    </submittedName>
</protein>
<feature type="domain" description="RCK N-terminal" evidence="12">
    <location>
        <begin position="422"/>
        <end position="538"/>
    </location>
</feature>
<evidence type="ECO:0000313" key="14">
    <source>
        <dbReference type="Proteomes" id="UP000316921"/>
    </source>
</evidence>
<sequence>MGESLLVQAFVYLTAAVISVPLAKRFGLGSVLGYLLAGVIVGPFALDLVGASGDVMHFAEFGVVMMLFLIGLELRPALLWNLRGPILGLGGLQVVVTTAALAALGRLLGLEWTEALAAGSALALSSTAIVLQTLEERGISKTPVGESSFAILLFQDIAVIPMLALVPLLAAGDVEHPVADADHAANAHRLLDALPGWAQPLTVLAVVAAIVIGGRFLLRPALRFIAEARMREVFTAAALLLVVGVALAMQAVGLSPALGTFLAGVVLAESEFSRELEADIEPFKGLLLGLFFISVGASVDFALLSQSPFAIAGLVALLMVAKFAILVPLGLLFKLPTSQALRLGFLLSQGGEFAFVLLSFAVQSHVLGETHAGPLVLVVALSMLLTPLLVIVDARFVQPRFRVAAQVRDDEADRRAVEDSEQTSVIIAGFGRFGVTVLRLLKANGINATVLDMDPAQLASLEGFGHKGFYGDARRLDLLEAAGAAEAKVLVVAVDQTDHARRIIQTAKKHFPQLKLLVRSRSMQTAYELMREGVDHVERETFGSAIDLGVEVLRRLGFRGHQAVRAAREFKRHERRVMAELFPLQDDRAAYLERARRRSDELQNLMAADAQDHDAQFAKAWDIDTLASDVQTGSAPSEEGSD</sequence>
<evidence type="ECO:0000256" key="11">
    <source>
        <dbReference type="SAM" id="Phobius"/>
    </source>
</evidence>
<evidence type="ECO:0000259" key="12">
    <source>
        <dbReference type="PROSITE" id="PS51201"/>
    </source>
</evidence>
<feature type="transmembrane region" description="Helical" evidence="11">
    <location>
        <begin position="115"/>
        <end position="135"/>
    </location>
</feature>
<evidence type="ECO:0000256" key="10">
    <source>
        <dbReference type="ARBA" id="ARBA00023136"/>
    </source>
</evidence>
<evidence type="ECO:0000256" key="9">
    <source>
        <dbReference type="ARBA" id="ARBA00023065"/>
    </source>
</evidence>
<evidence type="ECO:0000256" key="1">
    <source>
        <dbReference type="ARBA" id="ARBA00004127"/>
    </source>
</evidence>
<evidence type="ECO:0000256" key="6">
    <source>
        <dbReference type="ARBA" id="ARBA00022692"/>
    </source>
</evidence>
<keyword evidence="6 11" id="KW-0812">Transmembrane</keyword>
<feature type="transmembrane region" description="Helical" evidence="11">
    <location>
        <begin position="86"/>
        <end position="109"/>
    </location>
</feature>
<gene>
    <name evidence="13" type="primary">kefC</name>
    <name evidence="13" type="ORF">Pla133_01540</name>
</gene>
<keyword evidence="3" id="KW-0813">Transport</keyword>
<keyword evidence="9" id="KW-0406">Ion transport</keyword>
<keyword evidence="10 11" id="KW-0472">Membrane</keyword>
<evidence type="ECO:0000256" key="4">
    <source>
        <dbReference type="ARBA" id="ARBA00022449"/>
    </source>
</evidence>
<keyword evidence="5" id="KW-0633">Potassium transport</keyword>
<organism evidence="13 14">
    <name type="scientific">Engelhardtia mirabilis</name>
    <dbReference type="NCBI Taxonomy" id="2528011"/>
    <lineage>
        <taxon>Bacteria</taxon>
        <taxon>Pseudomonadati</taxon>
        <taxon>Planctomycetota</taxon>
        <taxon>Planctomycetia</taxon>
        <taxon>Planctomycetia incertae sedis</taxon>
        <taxon>Engelhardtia</taxon>
    </lineage>
</organism>
<keyword evidence="14" id="KW-1185">Reference proteome</keyword>
<feature type="transmembrane region" description="Helical" evidence="11">
    <location>
        <begin position="55"/>
        <end position="74"/>
    </location>
</feature>
<dbReference type="Gene3D" id="1.20.1530.20">
    <property type="match status" value="1"/>
</dbReference>
<keyword evidence="8 11" id="KW-1133">Transmembrane helix</keyword>
<dbReference type="GO" id="GO:1902600">
    <property type="term" value="P:proton transmembrane transport"/>
    <property type="evidence" value="ECO:0007669"/>
    <property type="project" value="InterPro"/>
</dbReference>
<reference evidence="13 14" key="1">
    <citation type="submission" date="2019-02" db="EMBL/GenBank/DDBJ databases">
        <title>Deep-cultivation of Planctomycetes and their phenomic and genomic characterization uncovers novel biology.</title>
        <authorList>
            <person name="Wiegand S."/>
            <person name="Jogler M."/>
            <person name="Boedeker C."/>
            <person name="Pinto D."/>
            <person name="Vollmers J."/>
            <person name="Rivas-Marin E."/>
            <person name="Kohn T."/>
            <person name="Peeters S.H."/>
            <person name="Heuer A."/>
            <person name="Rast P."/>
            <person name="Oberbeckmann S."/>
            <person name="Bunk B."/>
            <person name="Jeske O."/>
            <person name="Meyerdierks A."/>
            <person name="Storesund J.E."/>
            <person name="Kallscheuer N."/>
            <person name="Luecker S."/>
            <person name="Lage O.M."/>
            <person name="Pohl T."/>
            <person name="Merkel B.J."/>
            <person name="Hornburger P."/>
            <person name="Mueller R.-W."/>
            <person name="Bruemmer F."/>
            <person name="Labrenz M."/>
            <person name="Spormann A.M."/>
            <person name="Op den Camp H."/>
            <person name="Overmann J."/>
            <person name="Amann R."/>
            <person name="Jetten M.S.M."/>
            <person name="Mascher T."/>
            <person name="Medema M.H."/>
            <person name="Devos D.P."/>
            <person name="Kaster A.-K."/>
            <person name="Ovreas L."/>
            <person name="Rohde M."/>
            <person name="Galperin M.Y."/>
            <person name="Jogler C."/>
        </authorList>
    </citation>
    <scope>NUCLEOTIDE SEQUENCE [LARGE SCALE GENOMIC DNA]</scope>
    <source>
        <strain evidence="13 14">Pla133</strain>
    </source>
</reference>
<keyword evidence="4" id="KW-0050">Antiport</keyword>
<dbReference type="InterPro" id="IPR004771">
    <property type="entry name" value="K/H_exchanger"/>
</dbReference>
<dbReference type="Pfam" id="PF02254">
    <property type="entry name" value="TrkA_N"/>
    <property type="match status" value="1"/>
</dbReference>
<evidence type="ECO:0000256" key="2">
    <source>
        <dbReference type="ARBA" id="ARBA00005551"/>
    </source>
</evidence>
<keyword evidence="7" id="KW-0630">Potassium</keyword>
<feature type="transmembrane region" description="Helical" evidence="11">
    <location>
        <begin position="197"/>
        <end position="218"/>
    </location>
</feature>
<dbReference type="InterPro" id="IPR036291">
    <property type="entry name" value="NAD(P)-bd_dom_sf"/>
</dbReference>
<dbReference type="PROSITE" id="PS51201">
    <property type="entry name" value="RCK_N"/>
    <property type="match status" value="1"/>
</dbReference>